<dbReference type="InterPro" id="IPR000257">
    <property type="entry name" value="Uroporphyrinogen_deCOase"/>
</dbReference>
<dbReference type="Pfam" id="PF01208">
    <property type="entry name" value="URO-D"/>
    <property type="match status" value="1"/>
</dbReference>
<dbReference type="SUPFAM" id="SSF51726">
    <property type="entry name" value="UROD/MetE-like"/>
    <property type="match status" value="1"/>
</dbReference>
<evidence type="ECO:0000259" key="1">
    <source>
        <dbReference type="Pfam" id="PF01208"/>
    </source>
</evidence>
<accession>A0ABU0B064</accession>
<dbReference type="RefSeq" id="WP_307400805.1">
    <property type="nucleotide sequence ID" value="NZ_JAUSUX010000007.1"/>
</dbReference>
<dbReference type="Gene3D" id="3.20.20.210">
    <property type="match status" value="1"/>
</dbReference>
<dbReference type="InterPro" id="IPR038071">
    <property type="entry name" value="UROD/MetE-like_sf"/>
</dbReference>
<feature type="domain" description="Uroporphyrinogen decarboxylase (URO-D)" evidence="1">
    <location>
        <begin position="211"/>
        <end position="308"/>
    </location>
</feature>
<proteinExistence type="predicted"/>
<keyword evidence="3" id="KW-1185">Reference proteome</keyword>
<sequence length="397" mass="44085">MEYVQAIRGDGVMSLRIKLAELLSGNWNGPPLIDIGTTSLTGIRASALPHLRKDSSVAHPIYETLPLAPMECIRLGSDFIRTGLLFDPPVITDKPFTDAFGVQWQRDEGFLSPISHPLETAGLKDILHYPKPQWRNQVQLVEPEFRNAGILIADAPCPGLLDLSFMLRNPWRFMEDIADKNWQIATALLNWSLETILDAYNYMLSSLPEQPDIIIYNDDLGYQDGMFFSPSDFRNLVRPYMHSLLTRLRQLTPASICFHSCGAIRPILRDIAELGIELINLDTNAKGMNVMEVRRELPASIILHGSNDLCALGEAVTNKDKAGIALLITELAQSAPVIAGPLDNMSSAEEVLAAIRGAAFIRNFSSDDFEKLRHIGPVRNIIEEAIEKTFSTGLPVL</sequence>
<comment type="caution">
    <text evidence="2">The sequence shown here is derived from an EMBL/GenBank/DDBJ whole genome shotgun (WGS) entry which is preliminary data.</text>
</comment>
<organism evidence="2 3">
    <name type="scientific">Desulfofundulus luciae</name>
    <dbReference type="NCBI Taxonomy" id="74702"/>
    <lineage>
        <taxon>Bacteria</taxon>
        <taxon>Bacillati</taxon>
        <taxon>Bacillota</taxon>
        <taxon>Clostridia</taxon>
        <taxon>Eubacteriales</taxon>
        <taxon>Peptococcaceae</taxon>
        <taxon>Desulfofundulus</taxon>
    </lineage>
</organism>
<dbReference type="EMBL" id="JAUSUX010000007">
    <property type="protein sequence ID" value="MDQ0286111.1"/>
    <property type="molecule type" value="Genomic_DNA"/>
</dbReference>
<name>A0ABU0B064_9FIRM</name>
<reference evidence="2 3" key="1">
    <citation type="submission" date="2023-07" db="EMBL/GenBank/DDBJ databases">
        <title>Genomic Encyclopedia of Type Strains, Phase IV (KMG-IV): sequencing the most valuable type-strain genomes for metagenomic binning, comparative biology and taxonomic classification.</title>
        <authorList>
            <person name="Goeker M."/>
        </authorList>
    </citation>
    <scope>NUCLEOTIDE SEQUENCE [LARGE SCALE GENOMIC DNA]</scope>
    <source>
        <strain evidence="2 3">DSM 12396</strain>
    </source>
</reference>
<dbReference type="Proteomes" id="UP001225644">
    <property type="component" value="Unassembled WGS sequence"/>
</dbReference>
<protein>
    <recommendedName>
        <fullName evidence="1">Uroporphyrinogen decarboxylase (URO-D) domain-containing protein</fullName>
    </recommendedName>
</protein>
<evidence type="ECO:0000313" key="3">
    <source>
        <dbReference type="Proteomes" id="UP001225644"/>
    </source>
</evidence>
<evidence type="ECO:0000313" key="2">
    <source>
        <dbReference type="EMBL" id="MDQ0286111.1"/>
    </source>
</evidence>
<gene>
    <name evidence="2" type="ORF">J2Z49_001217</name>
</gene>